<dbReference type="Proteomes" id="UP000630353">
    <property type="component" value="Unassembled WGS sequence"/>
</dbReference>
<organism evidence="6 7">
    <name type="scientific">Thalassobaculum fulvum</name>
    <dbReference type="NCBI Taxonomy" id="1633335"/>
    <lineage>
        <taxon>Bacteria</taxon>
        <taxon>Pseudomonadati</taxon>
        <taxon>Pseudomonadota</taxon>
        <taxon>Alphaproteobacteria</taxon>
        <taxon>Rhodospirillales</taxon>
        <taxon>Thalassobaculaceae</taxon>
        <taxon>Thalassobaculum</taxon>
    </lineage>
</organism>
<evidence type="ECO:0000256" key="2">
    <source>
        <dbReference type="SAM" id="MobiDB-lite"/>
    </source>
</evidence>
<reference evidence="6" key="1">
    <citation type="journal article" date="2014" name="Int. J. Syst. Evol. Microbiol.">
        <title>Complete genome sequence of Corynebacterium casei LMG S-19264T (=DSM 44701T), isolated from a smear-ripened cheese.</title>
        <authorList>
            <consortium name="US DOE Joint Genome Institute (JGI-PGF)"/>
            <person name="Walter F."/>
            <person name="Albersmeier A."/>
            <person name="Kalinowski J."/>
            <person name="Ruckert C."/>
        </authorList>
    </citation>
    <scope>NUCLEOTIDE SEQUENCE</scope>
    <source>
        <strain evidence="6">KCTC 42651</strain>
    </source>
</reference>
<feature type="domain" description="Pilus formation protein N-terminal" evidence="5">
    <location>
        <begin position="41"/>
        <end position="109"/>
    </location>
</feature>
<dbReference type="PANTHER" id="PTHR30332:SF17">
    <property type="entry name" value="TYPE IV PILIATION SYSTEM PROTEIN DR_0774-RELATED"/>
    <property type="match status" value="1"/>
</dbReference>
<sequence length="483" mass="51165">MISQQRLSAAVLVLLATIAIAVPAGPAAAARVEVIDADTTALEVENGKGRLLRFPRRVSTVFLADPGIADVQVKSPTMIYLYGKGVGETTLFGLGSDDALVASMTIRVSHNVRSLEALINHTVAGGEVAVRSFEDSILVSGRVATPAAAASVMELAGRFAAKDKLINRLEVTQPTQVNLRVRMAEVSRSLLERFGVNWQALFNNGSSLLGIATGNPVLSDAGQFLTRQNGVDNIVGAFSSGNVDFNVIFDFLSEEGLVTLLAQPNLTASTGQKAEFLAGGEFPIVVPQDNNFATVVFKEFGVSLEFTPTILDNNRISLHVLPEVSQLSSNGAVEVNGFVIPALTTRRAETRVELASGQSFAIAGLLQETVDNDVRKLPGLGDVPVLGKLFSSERYTRGESELVIVVTPYLVRPVDNPADIRLPVAGSPDALSARPLAGGPSRRSAEPTSLAEAPRQPAPLIGGTEDQRELSRRLAGPIGFILN</sequence>
<feature type="region of interest" description="Disordered" evidence="2">
    <location>
        <begin position="431"/>
        <end position="469"/>
    </location>
</feature>
<feature type="chain" id="PRO_5037874321" evidence="3">
    <location>
        <begin position="30"/>
        <end position="483"/>
    </location>
</feature>
<comment type="caution">
    <text evidence="6">The sequence shown here is derived from an EMBL/GenBank/DDBJ whole genome shotgun (WGS) entry which is preliminary data.</text>
</comment>
<dbReference type="InterPro" id="IPR004846">
    <property type="entry name" value="T2SS/T3SS_dom"/>
</dbReference>
<proteinExistence type="inferred from homology"/>
<evidence type="ECO:0000313" key="7">
    <source>
        <dbReference type="Proteomes" id="UP000630353"/>
    </source>
</evidence>
<dbReference type="InterPro" id="IPR032789">
    <property type="entry name" value="T2SS-T3SS_pil_N"/>
</dbReference>
<dbReference type="Pfam" id="PF13629">
    <property type="entry name" value="T2SS-T3SS_pil_N"/>
    <property type="match status" value="1"/>
</dbReference>
<evidence type="ECO:0000259" key="5">
    <source>
        <dbReference type="Pfam" id="PF13629"/>
    </source>
</evidence>
<dbReference type="PRINTS" id="PR00811">
    <property type="entry name" value="BCTERIALGSPD"/>
</dbReference>
<dbReference type="RefSeq" id="WP_189995662.1">
    <property type="nucleotide sequence ID" value="NZ_BMZS01000017.1"/>
</dbReference>
<comment type="similarity">
    <text evidence="1">Belongs to the bacterial secretin family.</text>
</comment>
<reference evidence="6" key="2">
    <citation type="submission" date="2020-09" db="EMBL/GenBank/DDBJ databases">
        <authorList>
            <person name="Sun Q."/>
            <person name="Kim S."/>
        </authorList>
    </citation>
    <scope>NUCLEOTIDE SEQUENCE</scope>
    <source>
        <strain evidence="6">KCTC 42651</strain>
    </source>
</reference>
<accession>A0A918XY54</accession>
<evidence type="ECO:0000256" key="1">
    <source>
        <dbReference type="RuleBase" id="RU004003"/>
    </source>
</evidence>
<dbReference type="GO" id="GO:0009306">
    <property type="term" value="P:protein secretion"/>
    <property type="evidence" value="ECO:0007669"/>
    <property type="project" value="InterPro"/>
</dbReference>
<dbReference type="InterPro" id="IPR001775">
    <property type="entry name" value="GspD/PilQ"/>
</dbReference>
<protein>
    <submittedName>
        <fullName evidence="6">Fimbriae assembly protein</fullName>
    </submittedName>
</protein>
<gene>
    <name evidence="6" type="ORF">GCM10017083_54130</name>
</gene>
<feature type="signal peptide" evidence="3">
    <location>
        <begin position="1"/>
        <end position="29"/>
    </location>
</feature>
<dbReference type="PANTHER" id="PTHR30332">
    <property type="entry name" value="PROBABLE GENERAL SECRETION PATHWAY PROTEIN D"/>
    <property type="match status" value="1"/>
</dbReference>
<dbReference type="EMBL" id="BMZS01000017">
    <property type="protein sequence ID" value="GHD63627.1"/>
    <property type="molecule type" value="Genomic_DNA"/>
</dbReference>
<dbReference type="InterPro" id="IPR050810">
    <property type="entry name" value="Bact_Secretion_Sys_Channel"/>
</dbReference>
<evidence type="ECO:0000256" key="3">
    <source>
        <dbReference type="SAM" id="SignalP"/>
    </source>
</evidence>
<evidence type="ECO:0000313" key="6">
    <source>
        <dbReference type="EMBL" id="GHD63627.1"/>
    </source>
</evidence>
<feature type="domain" description="Type II/III secretion system secretin-like" evidence="4">
    <location>
        <begin position="252"/>
        <end position="412"/>
    </location>
</feature>
<dbReference type="Pfam" id="PF00263">
    <property type="entry name" value="Secretin"/>
    <property type="match status" value="1"/>
</dbReference>
<keyword evidence="3" id="KW-0732">Signal</keyword>
<keyword evidence="7" id="KW-1185">Reference proteome</keyword>
<evidence type="ECO:0000259" key="4">
    <source>
        <dbReference type="Pfam" id="PF00263"/>
    </source>
</evidence>
<dbReference type="GO" id="GO:0015627">
    <property type="term" value="C:type II protein secretion system complex"/>
    <property type="evidence" value="ECO:0007669"/>
    <property type="project" value="TreeGrafter"/>
</dbReference>
<dbReference type="AlphaFoldDB" id="A0A918XY54"/>
<name>A0A918XY54_9PROT</name>